<name>A0ABR6KJ67_9BACT</name>
<keyword evidence="8" id="KW-1185">Reference proteome</keyword>
<keyword evidence="5 7" id="KW-0326">Glycosidase</keyword>
<comment type="caution">
    <text evidence="7">The sequence shown here is derived from an EMBL/GenBank/DDBJ whole genome shotgun (WGS) entry which is preliminary data.</text>
</comment>
<evidence type="ECO:0000313" key="8">
    <source>
        <dbReference type="Proteomes" id="UP000533637"/>
    </source>
</evidence>
<comment type="similarity">
    <text evidence="2">Belongs to the glycosyl hydrolase 20 family.</text>
</comment>
<dbReference type="InterPro" id="IPR017853">
    <property type="entry name" value="GH"/>
</dbReference>
<evidence type="ECO:0000256" key="1">
    <source>
        <dbReference type="ARBA" id="ARBA00001231"/>
    </source>
</evidence>
<sequence>MKKLISMCAGAALCILASCSEGPTKQMPYNQGINVIPTPVSLTQNEGVFKVGKNMAFQASTPEAKVIAEYFASKINQATGYKTTVGDQAVSNGISLVLDDALDVNNEGYTLDVTTNGVTVKAKTPQGLFYGMQTFMQLLPAEIESPAVVNGIAWTTPCVTVKDEPRFAYRGFMLDPCRHFIPVENVKKQIDVLSLFKVNTMHWHLTDDQGWRVEIKKYPKLTEIGAKRIEGEGTEYGGFYTQEEIKDVVKYAADRFITVIPELELPGHEMAAIAAYPELSCKGEQGTPRIIWGVEDIVMCAGKEEPFKFLEDVIDEIAPMFPSEYFHIGGDECPKISWKECPLCQKRIQEEGLKGSKEHSAEERLQSYFVQRMEKYLAEKHGKKIIGWDEILEGGLAPSATVMSWRGEAGGIAAANMGHDVIMTPGSAGMYLDQYQGDSKIEPVTIGGYATIEKVYNYNPVPDTLVATGKAQHIKGVQCNNWSEYMYNTDLMEYRMYPRMLALSEIGWSPLNRKDYKDFERRLDNALVRLDEHNINYQIPQPEQPNGSSNFVAFTDKASLEFKTTRPVKVVYTIDGTEPTAESTVYSAPIEFTESGILKIRSVLPSGKMSKTRTITVEKQALAPAKEVAKTTPGLEMQVTDGMFLESSKLADVKEWKKSTMKDLRELTSVVKSSESMRGVKQYAAVATGYVNIPEDGVYYISSDNEEVWIDGKLLINNGGEVKRFSRHDTSVALAAGLHEIKVVFLGHIIGGWPSNWNDGSVKLRKADAEKFTRITPEMLVH</sequence>
<dbReference type="Gene3D" id="3.30.379.10">
    <property type="entry name" value="Chitobiase/beta-hexosaminidase domain 2-like"/>
    <property type="match status" value="1"/>
</dbReference>
<dbReference type="SUPFAM" id="SSF55545">
    <property type="entry name" value="beta-N-acetylhexosaminidase-like domain"/>
    <property type="match status" value="1"/>
</dbReference>
<dbReference type="CDD" id="cd06563">
    <property type="entry name" value="GH20_chitobiase-like"/>
    <property type="match status" value="1"/>
</dbReference>
<dbReference type="Pfam" id="PF02838">
    <property type="entry name" value="Glyco_hydro_20b"/>
    <property type="match status" value="1"/>
</dbReference>
<evidence type="ECO:0000256" key="3">
    <source>
        <dbReference type="ARBA" id="ARBA00012663"/>
    </source>
</evidence>
<dbReference type="RefSeq" id="WP_183669841.1">
    <property type="nucleotide sequence ID" value="NZ_BMPB01000002.1"/>
</dbReference>
<dbReference type="InterPro" id="IPR011658">
    <property type="entry name" value="PA14_dom"/>
</dbReference>
<dbReference type="InterPro" id="IPR025705">
    <property type="entry name" value="Beta_hexosaminidase_sua/sub"/>
</dbReference>
<dbReference type="EMBL" id="JACHOC010000002">
    <property type="protein sequence ID" value="MBB4621549.1"/>
    <property type="molecule type" value="Genomic_DNA"/>
</dbReference>
<dbReference type="SUPFAM" id="SSF51445">
    <property type="entry name" value="(Trans)glycosidases"/>
    <property type="match status" value="1"/>
</dbReference>
<dbReference type="PRINTS" id="PR00738">
    <property type="entry name" value="GLHYDRLASE20"/>
</dbReference>
<evidence type="ECO:0000256" key="2">
    <source>
        <dbReference type="ARBA" id="ARBA00006285"/>
    </source>
</evidence>
<keyword evidence="4 7" id="KW-0378">Hydrolase</keyword>
<dbReference type="InterPro" id="IPR029018">
    <property type="entry name" value="Hex-like_dom2"/>
</dbReference>
<feature type="domain" description="PA14" evidence="6">
    <location>
        <begin position="639"/>
        <end position="770"/>
    </location>
</feature>
<reference evidence="7 8" key="1">
    <citation type="submission" date="2020-08" db="EMBL/GenBank/DDBJ databases">
        <title>Genomic Encyclopedia of Type Strains, Phase IV (KMG-IV): sequencing the most valuable type-strain genomes for metagenomic binning, comparative biology and taxonomic classification.</title>
        <authorList>
            <person name="Goeker M."/>
        </authorList>
    </citation>
    <scope>NUCLEOTIDE SEQUENCE [LARGE SCALE GENOMIC DNA]</scope>
    <source>
        <strain evidence="7 8">DSM 102983</strain>
    </source>
</reference>
<comment type="catalytic activity">
    <reaction evidence="1">
        <text>Hydrolysis of terminal non-reducing N-acetyl-D-hexosamine residues in N-acetyl-beta-D-hexosaminides.</text>
        <dbReference type="EC" id="3.2.1.52"/>
    </reaction>
</comment>
<accession>A0ABR6KJ67</accession>
<dbReference type="SMART" id="SM00758">
    <property type="entry name" value="PA14"/>
    <property type="match status" value="1"/>
</dbReference>
<dbReference type="PANTHER" id="PTHR22600:SF57">
    <property type="entry name" value="BETA-N-ACETYLHEXOSAMINIDASE"/>
    <property type="match status" value="1"/>
</dbReference>
<dbReference type="Pfam" id="PF13290">
    <property type="entry name" value="CHB_HEX_C_1"/>
    <property type="match status" value="1"/>
</dbReference>
<proteinExistence type="inferred from homology"/>
<organism evidence="7 8">
    <name type="scientific">Parabacteroides faecis</name>
    <dbReference type="NCBI Taxonomy" id="1217282"/>
    <lineage>
        <taxon>Bacteria</taxon>
        <taxon>Pseudomonadati</taxon>
        <taxon>Bacteroidota</taxon>
        <taxon>Bacteroidia</taxon>
        <taxon>Bacteroidales</taxon>
        <taxon>Tannerellaceae</taxon>
        <taxon>Parabacteroides</taxon>
    </lineage>
</organism>
<dbReference type="GO" id="GO:0004563">
    <property type="term" value="F:beta-N-acetylhexosaminidase activity"/>
    <property type="evidence" value="ECO:0007669"/>
    <property type="project" value="UniProtKB-EC"/>
</dbReference>
<protein>
    <recommendedName>
        <fullName evidence="3">beta-N-acetylhexosaminidase</fullName>
        <ecNumber evidence="3">3.2.1.52</ecNumber>
    </recommendedName>
</protein>
<evidence type="ECO:0000256" key="4">
    <source>
        <dbReference type="ARBA" id="ARBA00022801"/>
    </source>
</evidence>
<dbReference type="Gene3D" id="3.20.20.80">
    <property type="entry name" value="Glycosidases"/>
    <property type="match status" value="1"/>
</dbReference>
<dbReference type="InterPro" id="IPR015883">
    <property type="entry name" value="Glyco_hydro_20_cat"/>
</dbReference>
<dbReference type="PANTHER" id="PTHR22600">
    <property type="entry name" value="BETA-HEXOSAMINIDASE"/>
    <property type="match status" value="1"/>
</dbReference>
<gene>
    <name evidence="7" type="ORF">GGQ57_001443</name>
</gene>
<dbReference type="Pfam" id="PF00728">
    <property type="entry name" value="Glyco_hydro_20"/>
    <property type="match status" value="1"/>
</dbReference>
<dbReference type="Pfam" id="PF07691">
    <property type="entry name" value="PA14"/>
    <property type="match status" value="1"/>
</dbReference>
<dbReference type="Proteomes" id="UP000533637">
    <property type="component" value="Unassembled WGS sequence"/>
</dbReference>
<evidence type="ECO:0000259" key="6">
    <source>
        <dbReference type="SMART" id="SM00758"/>
    </source>
</evidence>
<dbReference type="PROSITE" id="PS51257">
    <property type="entry name" value="PROKAR_LIPOPROTEIN"/>
    <property type="match status" value="1"/>
</dbReference>
<dbReference type="SUPFAM" id="SSF56988">
    <property type="entry name" value="Anthrax protective antigen"/>
    <property type="match status" value="1"/>
</dbReference>
<dbReference type="EC" id="3.2.1.52" evidence="3"/>
<evidence type="ECO:0000256" key="5">
    <source>
        <dbReference type="ARBA" id="ARBA00023295"/>
    </source>
</evidence>
<dbReference type="InterPro" id="IPR015882">
    <property type="entry name" value="HEX_bac_N"/>
</dbReference>
<evidence type="ECO:0000313" key="7">
    <source>
        <dbReference type="EMBL" id="MBB4621549.1"/>
    </source>
</evidence>
<dbReference type="InterPro" id="IPR059177">
    <property type="entry name" value="GH29D-like_dom"/>
</dbReference>